<keyword evidence="5 7" id="KW-1133">Transmembrane helix</keyword>
<name>A0A2S0VQQ8_9ALTE</name>
<evidence type="ECO:0000256" key="4">
    <source>
        <dbReference type="ARBA" id="ARBA00022692"/>
    </source>
</evidence>
<dbReference type="KEGG" id="cate:C2869_08850"/>
<gene>
    <name evidence="8" type="ORF">C2869_08850</name>
</gene>
<evidence type="ECO:0000256" key="1">
    <source>
        <dbReference type="ARBA" id="ARBA00004651"/>
    </source>
</evidence>
<comment type="subcellular location">
    <subcellularLocation>
        <location evidence="1">Cell membrane</location>
        <topology evidence="1">Multi-pass membrane protein</topology>
    </subcellularLocation>
</comment>
<evidence type="ECO:0000313" key="8">
    <source>
        <dbReference type="EMBL" id="AWB66529.1"/>
    </source>
</evidence>
<comment type="similarity">
    <text evidence="2">Belongs to the UPF0719 family.</text>
</comment>
<evidence type="ECO:0000256" key="2">
    <source>
        <dbReference type="ARBA" id="ARBA00005779"/>
    </source>
</evidence>
<dbReference type="InterPro" id="IPR007140">
    <property type="entry name" value="DUF350"/>
</dbReference>
<keyword evidence="3" id="KW-1003">Cell membrane</keyword>
<evidence type="ECO:0000313" key="9">
    <source>
        <dbReference type="Proteomes" id="UP000244441"/>
    </source>
</evidence>
<proteinExistence type="inferred from homology"/>
<accession>A0A2S0VQQ8</accession>
<evidence type="ECO:0000256" key="3">
    <source>
        <dbReference type="ARBA" id="ARBA00022475"/>
    </source>
</evidence>
<dbReference type="Pfam" id="PF03994">
    <property type="entry name" value="DUF350"/>
    <property type="match status" value="1"/>
</dbReference>
<dbReference type="EMBL" id="CP026604">
    <property type="protein sequence ID" value="AWB66529.1"/>
    <property type="molecule type" value="Genomic_DNA"/>
</dbReference>
<dbReference type="Proteomes" id="UP000244441">
    <property type="component" value="Chromosome"/>
</dbReference>
<keyword evidence="4 7" id="KW-0812">Transmembrane</keyword>
<dbReference type="RefSeq" id="WP_108602592.1">
    <property type="nucleotide sequence ID" value="NZ_CP026604.1"/>
</dbReference>
<evidence type="ECO:0000256" key="7">
    <source>
        <dbReference type="SAM" id="Phobius"/>
    </source>
</evidence>
<evidence type="ECO:0000256" key="6">
    <source>
        <dbReference type="ARBA" id="ARBA00023136"/>
    </source>
</evidence>
<reference evidence="8 9" key="1">
    <citation type="submission" date="2018-01" db="EMBL/GenBank/DDBJ databases">
        <title>Genome sequence of a Cantenovulum-like bacteria.</title>
        <authorList>
            <person name="Tan W.R."/>
            <person name="Lau N.-S."/>
            <person name="Go F."/>
            <person name="Amirul A.-A.A."/>
        </authorList>
    </citation>
    <scope>NUCLEOTIDE SEQUENCE [LARGE SCALE GENOMIC DNA]</scope>
    <source>
        <strain evidence="8 9">CCB-QB4</strain>
    </source>
</reference>
<dbReference type="OrthoDB" id="5966613at2"/>
<protein>
    <submittedName>
        <fullName evidence="8">DUF350 domain-containing protein</fullName>
    </submittedName>
</protein>
<evidence type="ECO:0000256" key="5">
    <source>
        <dbReference type="ARBA" id="ARBA00022989"/>
    </source>
</evidence>
<keyword evidence="6 7" id="KW-0472">Membrane</keyword>
<dbReference type="GO" id="GO:0005886">
    <property type="term" value="C:plasma membrane"/>
    <property type="evidence" value="ECO:0007669"/>
    <property type="project" value="UniProtKB-SubCell"/>
</dbReference>
<dbReference type="AlphaFoldDB" id="A0A2S0VQQ8"/>
<sequence>MSFEFFSASIINLLINLSYTIIALVVGVYGLIWVDKKLLKNIDIEQEMKNGNIAVAIFASTILLFVAIIVAFGFKG</sequence>
<organism evidence="8 9">
    <name type="scientific">Saccharobesus litoralis</name>
    <dbReference type="NCBI Taxonomy" id="2172099"/>
    <lineage>
        <taxon>Bacteria</taxon>
        <taxon>Pseudomonadati</taxon>
        <taxon>Pseudomonadota</taxon>
        <taxon>Gammaproteobacteria</taxon>
        <taxon>Alteromonadales</taxon>
        <taxon>Alteromonadaceae</taxon>
        <taxon>Saccharobesus</taxon>
    </lineage>
</organism>
<feature type="transmembrane region" description="Helical" evidence="7">
    <location>
        <begin position="53"/>
        <end position="74"/>
    </location>
</feature>
<keyword evidence="9" id="KW-1185">Reference proteome</keyword>
<feature type="transmembrane region" description="Helical" evidence="7">
    <location>
        <begin position="6"/>
        <end position="32"/>
    </location>
</feature>